<reference evidence="2 3" key="1">
    <citation type="journal article" date="2011" name="Stand. Genomic Sci.">
        <title>Complete genome sequence of Rhodospirillum rubrum type strain (S1).</title>
        <authorList>
            <person name="Munk A.C."/>
            <person name="Copeland A."/>
            <person name="Lucas S."/>
            <person name="Lapidus A."/>
            <person name="Del Rio T.G."/>
            <person name="Barry K."/>
            <person name="Detter J.C."/>
            <person name="Hammon N."/>
            <person name="Israni S."/>
            <person name="Pitluck S."/>
            <person name="Brettin T."/>
            <person name="Bruce D."/>
            <person name="Han C."/>
            <person name="Tapia R."/>
            <person name="Gilna P."/>
            <person name="Schmutz J."/>
            <person name="Larimer F."/>
            <person name="Land M."/>
            <person name="Kyrpides N.C."/>
            <person name="Mavromatis K."/>
            <person name="Richardson P."/>
            <person name="Rohde M."/>
            <person name="Goker M."/>
            <person name="Klenk H.P."/>
            <person name="Zhang Y."/>
            <person name="Roberts G.P."/>
            <person name="Reslewic S."/>
            <person name="Schwartz D.C."/>
        </authorList>
    </citation>
    <scope>NUCLEOTIDE SEQUENCE [LARGE SCALE GENOMIC DNA]</scope>
    <source>
        <strain evidence="3">ATCC 11170 / ATH 1.1.1 / DSM 467 / LMG 4362 / NCIMB 8255 / S1</strain>
    </source>
</reference>
<proteinExistence type="predicted"/>
<name>Q2RS03_RHORT</name>
<protein>
    <submittedName>
        <fullName evidence="2">Uncharacterized protein</fullName>
    </submittedName>
</protein>
<keyword evidence="3" id="KW-1185">Reference proteome</keyword>
<evidence type="ECO:0000256" key="1">
    <source>
        <dbReference type="SAM" id="MobiDB-lite"/>
    </source>
</evidence>
<sequence length="131" mass="14177">MTVDAHGKDDWQTALRVMAAAGTWEEMRGDLERLGVLGRLDGPQRLDLARLWERRGVEALDDRGLAEDLRHWAAGLGPADHPLGFLAPRPAALAAEAARRGWFQRPLPGGRTLINPPDGKPVLLPPGPEGG</sequence>
<accession>Q2RS03</accession>
<dbReference type="Proteomes" id="UP000001929">
    <property type="component" value="Chromosome"/>
</dbReference>
<dbReference type="eggNOG" id="ENOG5033KD4">
    <property type="taxonomic scope" value="Bacteria"/>
</dbReference>
<dbReference type="EMBL" id="CP000230">
    <property type="protein sequence ID" value="ABC23092.1"/>
    <property type="molecule type" value="Genomic_DNA"/>
</dbReference>
<feature type="region of interest" description="Disordered" evidence="1">
    <location>
        <begin position="108"/>
        <end position="131"/>
    </location>
</feature>
<dbReference type="HOGENOM" id="CLU_1925977_0_0_5"/>
<evidence type="ECO:0000313" key="2">
    <source>
        <dbReference type="EMBL" id="ABC23092.1"/>
    </source>
</evidence>
<dbReference type="KEGG" id="rru:Rru_A2292"/>
<dbReference type="RefSeq" id="WP_011389947.1">
    <property type="nucleotide sequence ID" value="NC_007643.1"/>
</dbReference>
<organism evidence="2 3">
    <name type="scientific">Rhodospirillum rubrum (strain ATCC 11170 / ATH 1.1.1 / DSM 467 / LMG 4362 / NCIMB 8255 / S1)</name>
    <dbReference type="NCBI Taxonomy" id="269796"/>
    <lineage>
        <taxon>Bacteria</taxon>
        <taxon>Pseudomonadati</taxon>
        <taxon>Pseudomonadota</taxon>
        <taxon>Alphaproteobacteria</taxon>
        <taxon>Rhodospirillales</taxon>
        <taxon>Rhodospirillaceae</taxon>
        <taxon>Rhodospirillum</taxon>
    </lineage>
</organism>
<dbReference type="AlphaFoldDB" id="Q2RS03"/>
<dbReference type="EnsemblBacteria" id="ABC23092">
    <property type="protein sequence ID" value="ABC23092"/>
    <property type="gene ID" value="Rru_A2292"/>
</dbReference>
<gene>
    <name evidence="2" type="ordered locus">Rru_A2292</name>
</gene>
<dbReference type="PATRIC" id="fig|269796.9.peg.2389"/>
<evidence type="ECO:0000313" key="3">
    <source>
        <dbReference type="Proteomes" id="UP000001929"/>
    </source>
</evidence>